<dbReference type="PANTHER" id="PTHR16515:SF20">
    <property type="entry name" value="PR DOMAIN ZINC FINGER PROTEIN 12"/>
    <property type="match status" value="1"/>
</dbReference>
<evidence type="ECO:0000313" key="13">
    <source>
        <dbReference type="EMBL" id="LAB68763.1"/>
    </source>
</evidence>
<feature type="compositionally biased region" description="Basic and acidic residues" evidence="11">
    <location>
        <begin position="584"/>
        <end position="603"/>
    </location>
</feature>
<feature type="compositionally biased region" description="Basic residues" evidence="11">
    <location>
        <begin position="166"/>
        <end position="176"/>
    </location>
</feature>
<dbReference type="InterPro" id="IPR036236">
    <property type="entry name" value="Znf_C2H2_sf"/>
</dbReference>
<dbReference type="InterPro" id="IPR013087">
    <property type="entry name" value="Znf_C2H2_type"/>
</dbReference>
<evidence type="ECO:0000256" key="9">
    <source>
        <dbReference type="ARBA" id="ARBA00023242"/>
    </source>
</evidence>
<accession>A0A2P2I412</accession>
<feature type="region of interest" description="Disordered" evidence="11">
    <location>
        <begin position="137"/>
        <end position="207"/>
    </location>
</feature>
<dbReference type="PROSITE" id="PS00028">
    <property type="entry name" value="ZINC_FINGER_C2H2_1"/>
    <property type="match status" value="4"/>
</dbReference>
<proteinExistence type="evidence at transcript level"/>
<keyword evidence="3" id="KW-0677">Repeat</keyword>
<dbReference type="PROSITE" id="PS50157">
    <property type="entry name" value="ZINC_FINGER_C2H2_2"/>
    <property type="match status" value="4"/>
</dbReference>
<evidence type="ECO:0000256" key="11">
    <source>
        <dbReference type="SAM" id="MobiDB-lite"/>
    </source>
</evidence>
<dbReference type="Gene3D" id="3.30.160.60">
    <property type="entry name" value="Classic Zinc Finger"/>
    <property type="match status" value="4"/>
</dbReference>
<dbReference type="AlphaFoldDB" id="A0A2P2I412"/>
<dbReference type="FunFam" id="3.30.160.60:FF:000450">
    <property type="entry name" value="PR domain zinc finger protein 14"/>
    <property type="match status" value="1"/>
</dbReference>
<evidence type="ECO:0000256" key="6">
    <source>
        <dbReference type="ARBA" id="ARBA00023015"/>
    </source>
</evidence>
<dbReference type="InterPro" id="IPR050331">
    <property type="entry name" value="Zinc_finger"/>
</dbReference>
<evidence type="ECO:0000256" key="10">
    <source>
        <dbReference type="PROSITE-ProRule" id="PRU00042"/>
    </source>
</evidence>
<dbReference type="GO" id="GO:0008270">
    <property type="term" value="F:zinc ion binding"/>
    <property type="evidence" value="ECO:0007669"/>
    <property type="project" value="UniProtKB-KW"/>
</dbReference>
<feature type="region of interest" description="Disordered" evidence="11">
    <location>
        <begin position="270"/>
        <end position="342"/>
    </location>
</feature>
<keyword evidence="9" id="KW-0539">Nucleus</keyword>
<dbReference type="PANTHER" id="PTHR16515">
    <property type="entry name" value="PR DOMAIN ZINC FINGER PROTEIN"/>
    <property type="match status" value="1"/>
</dbReference>
<evidence type="ECO:0000256" key="8">
    <source>
        <dbReference type="ARBA" id="ARBA00023163"/>
    </source>
</evidence>
<keyword evidence="6" id="KW-0805">Transcription regulation</keyword>
<dbReference type="SUPFAM" id="SSF57667">
    <property type="entry name" value="beta-beta-alpha zinc fingers"/>
    <property type="match status" value="3"/>
</dbReference>
<feature type="compositionally biased region" description="Polar residues" evidence="11">
    <location>
        <begin position="327"/>
        <end position="339"/>
    </location>
</feature>
<evidence type="ECO:0000256" key="1">
    <source>
        <dbReference type="ARBA" id="ARBA00004123"/>
    </source>
</evidence>
<keyword evidence="5" id="KW-0862">Zinc</keyword>
<evidence type="ECO:0000259" key="12">
    <source>
        <dbReference type="PROSITE" id="PS50157"/>
    </source>
</evidence>
<keyword evidence="2" id="KW-0479">Metal-binding</keyword>
<feature type="domain" description="C2H2-type" evidence="12">
    <location>
        <begin position="429"/>
        <end position="456"/>
    </location>
</feature>
<feature type="compositionally biased region" description="Low complexity" evidence="11">
    <location>
        <begin position="270"/>
        <end position="326"/>
    </location>
</feature>
<feature type="domain" description="C2H2-type" evidence="12">
    <location>
        <begin position="345"/>
        <end position="372"/>
    </location>
</feature>
<feature type="compositionally biased region" description="Low complexity" evidence="11">
    <location>
        <begin position="189"/>
        <end position="207"/>
    </location>
</feature>
<evidence type="ECO:0000256" key="4">
    <source>
        <dbReference type="ARBA" id="ARBA00022771"/>
    </source>
</evidence>
<evidence type="ECO:0000256" key="2">
    <source>
        <dbReference type="ARBA" id="ARBA00022723"/>
    </source>
</evidence>
<dbReference type="GO" id="GO:0022008">
    <property type="term" value="P:neurogenesis"/>
    <property type="evidence" value="ECO:0007669"/>
    <property type="project" value="TreeGrafter"/>
</dbReference>
<feature type="region of interest" description="Disordered" evidence="11">
    <location>
        <begin position="572"/>
        <end position="603"/>
    </location>
</feature>
<dbReference type="GO" id="GO:0005634">
    <property type="term" value="C:nucleus"/>
    <property type="evidence" value="ECO:0007669"/>
    <property type="project" value="UniProtKB-SubCell"/>
</dbReference>
<comment type="subcellular location">
    <subcellularLocation>
        <location evidence="1">Nucleus</location>
    </subcellularLocation>
</comment>
<feature type="compositionally biased region" description="Low complexity" evidence="11">
    <location>
        <begin position="476"/>
        <end position="491"/>
    </location>
</feature>
<evidence type="ECO:0000256" key="3">
    <source>
        <dbReference type="ARBA" id="ARBA00022737"/>
    </source>
</evidence>
<protein>
    <submittedName>
        <fullName evidence="13">Protein krueppel</fullName>
    </submittedName>
</protein>
<feature type="domain" description="C2H2-type" evidence="12">
    <location>
        <begin position="373"/>
        <end position="400"/>
    </location>
</feature>
<feature type="domain" description="C2H2-type" evidence="12">
    <location>
        <begin position="401"/>
        <end position="428"/>
    </location>
</feature>
<feature type="region of interest" description="Disordered" evidence="11">
    <location>
        <begin position="471"/>
        <end position="496"/>
    </location>
</feature>
<dbReference type="FunFam" id="3.30.160.60:FF:002343">
    <property type="entry name" value="Zinc finger protein 33A"/>
    <property type="match status" value="1"/>
</dbReference>
<evidence type="ECO:0000256" key="7">
    <source>
        <dbReference type="ARBA" id="ARBA00023125"/>
    </source>
</evidence>
<keyword evidence="7" id="KW-0238">DNA-binding</keyword>
<reference evidence="13" key="1">
    <citation type="journal article" date="2018" name="Biosci. Biotechnol. Biochem.">
        <title>Polysaccharide hydrolase of the hadal zone amphipods Hirondellea gigas.</title>
        <authorList>
            <person name="Kobayashi H."/>
            <person name="Nagahama T."/>
            <person name="Arai W."/>
            <person name="Sasagawa Y."/>
            <person name="Umeda M."/>
            <person name="Hayashi T."/>
            <person name="Nikaido I."/>
            <person name="Watanabe H."/>
            <person name="Oguri K."/>
            <person name="Kitazato H."/>
            <person name="Fujioka K."/>
            <person name="Kido Y."/>
            <person name="Takami H."/>
        </authorList>
    </citation>
    <scope>NUCLEOTIDE SEQUENCE</scope>
    <source>
        <tissue evidence="13">Whole body</tissue>
    </source>
</reference>
<dbReference type="GO" id="GO:0006355">
    <property type="term" value="P:regulation of DNA-templated transcription"/>
    <property type="evidence" value="ECO:0007669"/>
    <property type="project" value="UniProtKB-ARBA"/>
</dbReference>
<keyword evidence="4 10" id="KW-0863">Zinc-finger</keyword>
<sequence>MGLTGGSLLTDLPLHLDASSMLGSAASYPASAAAAAAVAAGRFHQQSGSPYQYELFSHLVHHNPAFAAYVEQMSTLTNSIPGGMVGYNTPANIASMQAAIAMNPGIYSYMASAPMDQVRAAIQNSLLQQQMARLGTSVKNEQATQAQEQHEQMNVQNHDQVESLSKIRRPKKRKPTQGKFLTKDIGGTPSASDSPSLSSSPGLSRSGSTYIGSGSGYSESVSVGSGSAASGFPGSAASGFSRLTSGFSGSSVSDFSGSFSSDFSGPSSRFSRSSSSGFSGSTSPSSFESSSQSSSGPSSPSSSGTLSPNSTGSSSRSPVTLSSASSDYSTPRETGSSKKGSGRSFLCNICQKSFGYKHVLQNHHRTHTGEKPFECQKCHKRFTRDHHLKTHFRLHTGEKPYQCSYCDRVFVQVANLRRHVRTHTGEKPYNCQKCAASFSDSNQLKTHMNTHKDKFQCPTCLSTFRTKKDSTAHVCSSGSSSSSSDSSGSGSPTVCSMSITPPPSITYLDANSNFKDEDHYKYSLQIFGSSEQNANQSGQVIDPIRTNGHLMPKLEMPQSINLHMQIDICEQNPMYPEQTEPEDLSLRKNESENKYSHSEQFTK</sequence>
<evidence type="ECO:0000256" key="5">
    <source>
        <dbReference type="ARBA" id="ARBA00022833"/>
    </source>
</evidence>
<dbReference type="Pfam" id="PF00096">
    <property type="entry name" value="zf-C2H2"/>
    <property type="match status" value="2"/>
</dbReference>
<dbReference type="EMBL" id="IACF01003135">
    <property type="protein sequence ID" value="LAB68763.1"/>
    <property type="molecule type" value="mRNA"/>
</dbReference>
<keyword evidence="8" id="KW-0804">Transcription</keyword>
<name>A0A2P2I412_9CRUS</name>
<dbReference type="SMART" id="SM00355">
    <property type="entry name" value="ZnF_C2H2"/>
    <property type="match status" value="5"/>
</dbReference>
<organism evidence="13">
    <name type="scientific">Hirondellea gigas</name>
    <dbReference type="NCBI Taxonomy" id="1518452"/>
    <lineage>
        <taxon>Eukaryota</taxon>
        <taxon>Metazoa</taxon>
        <taxon>Ecdysozoa</taxon>
        <taxon>Arthropoda</taxon>
        <taxon>Crustacea</taxon>
        <taxon>Multicrustacea</taxon>
        <taxon>Malacostraca</taxon>
        <taxon>Eumalacostraca</taxon>
        <taxon>Peracarida</taxon>
        <taxon>Amphipoda</taxon>
        <taxon>Amphilochidea</taxon>
        <taxon>Lysianassida</taxon>
        <taxon>Lysianassidira</taxon>
        <taxon>Lysianassoidea</taxon>
        <taxon>Lysianassidae</taxon>
        <taxon>Hirondellea</taxon>
    </lineage>
</organism>
<dbReference type="FunFam" id="3.30.160.60:FF:000624">
    <property type="entry name" value="zinc finger protein 697"/>
    <property type="match status" value="1"/>
</dbReference>
<dbReference type="GO" id="GO:0003677">
    <property type="term" value="F:DNA binding"/>
    <property type="evidence" value="ECO:0007669"/>
    <property type="project" value="UniProtKB-KW"/>
</dbReference>